<dbReference type="GeneID" id="101851293"/>
<accession>A0ABM0K294</accession>
<gene>
    <name evidence="2" type="primary">LOC101851293</name>
</gene>
<evidence type="ECO:0000313" key="2">
    <source>
        <dbReference type="RefSeq" id="XP_005107031.1"/>
    </source>
</evidence>
<dbReference type="RefSeq" id="XP_005107031.1">
    <property type="nucleotide sequence ID" value="XM_005106974.3"/>
</dbReference>
<reference evidence="2" key="1">
    <citation type="submission" date="2025-08" db="UniProtKB">
        <authorList>
            <consortium name="RefSeq"/>
        </authorList>
    </citation>
    <scope>IDENTIFICATION</scope>
</reference>
<name>A0ABM0K294_APLCA</name>
<dbReference type="Gene3D" id="2.130.10.10">
    <property type="entry name" value="YVTN repeat-like/Quinoprotein amine dehydrogenase"/>
    <property type="match status" value="1"/>
</dbReference>
<organism evidence="1 2">
    <name type="scientific">Aplysia californica</name>
    <name type="common">California sea hare</name>
    <dbReference type="NCBI Taxonomy" id="6500"/>
    <lineage>
        <taxon>Eukaryota</taxon>
        <taxon>Metazoa</taxon>
        <taxon>Spiralia</taxon>
        <taxon>Lophotrochozoa</taxon>
        <taxon>Mollusca</taxon>
        <taxon>Gastropoda</taxon>
        <taxon>Heterobranchia</taxon>
        <taxon>Euthyneura</taxon>
        <taxon>Tectipleura</taxon>
        <taxon>Aplysiida</taxon>
        <taxon>Aplysioidea</taxon>
        <taxon>Aplysiidae</taxon>
        <taxon>Aplysia</taxon>
    </lineage>
</organism>
<proteinExistence type="predicted"/>
<protein>
    <submittedName>
        <fullName evidence="2">Uncharacterized protein LOC101851293</fullName>
    </submittedName>
</protein>
<dbReference type="Proteomes" id="UP000694888">
    <property type="component" value="Unplaced"/>
</dbReference>
<dbReference type="SUPFAM" id="SSF50978">
    <property type="entry name" value="WD40 repeat-like"/>
    <property type="match status" value="1"/>
</dbReference>
<sequence length="345" mass="36891">MKTPQVGPCTEIWRTKLDEEFCSMTVATLFKATGLSLIVGCEDGMVRVHDFSGNAPPAPTPQTTLETKSGPIQCLVVHDVTRFYHNDLIVGDSCGMLTVFCNKQILSRQSLSAESLICVTVIEDNAGSPVIVSSDDTGVITGVQPTEVLWRINLNSLSNKNPSLSVKVTCLLSAQMTDPAGNKRQYILAADNAKRIHLISNGTVVSSLVAPSNITAMTQGRFIPSSKLNLPSSNPSASDSEQVALAGANGAVYIMHNFNVTLDDYVNAKSPITNLCTVHQPDQSSDLLLCAGNFSSLHLYRDGQLLTQFPTNDWVSSIATVDINGDGALEVVIGCMDSTVMALKL</sequence>
<evidence type="ECO:0000313" key="1">
    <source>
        <dbReference type="Proteomes" id="UP000694888"/>
    </source>
</evidence>
<dbReference type="InterPro" id="IPR036322">
    <property type="entry name" value="WD40_repeat_dom_sf"/>
</dbReference>
<keyword evidence="1" id="KW-1185">Reference proteome</keyword>
<dbReference type="InterPro" id="IPR015943">
    <property type="entry name" value="WD40/YVTN_repeat-like_dom_sf"/>
</dbReference>